<dbReference type="STRING" id="1765722.AT728_33730"/>
<evidence type="ECO:0000313" key="2">
    <source>
        <dbReference type="EMBL" id="KUF13402.1"/>
    </source>
</evidence>
<comment type="caution">
    <text evidence="2">The sequence shown here is derived from an EMBL/GenBank/DDBJ whole genome shotgun (WGS) entry which is preliminary data.</text>
</comment>
<feature type="region of interest" description="Disordered" evidence="1">
    <location>
        <begin position="61"/>
        <end position="102"/>
    </location>
</feature>
<organism evidence="2 3">
    <name type="scientific">Streptomyces silvensis</name>
    <dbReference type="NCBI Taxonomy" id="1765722"/>
    <lineage>
        <taxon>Bacteria</taxon>
        <taxon>Bacillati</taxon>
        <taxon>Actinomycetota</taxon>
        <taxon>Actinomycetes</taxon>
        <taxon>Kitasatosporales</taxon>
        <taxon>Streptomycetaceae</taxon>
        <taxon>Streptomyces</taxon>
    </lineage>
</organism>
<dbReference type="AlphaFoldDB" id="A0A0W7WS43"/>
<evidence type="ECO:0000313" key="3">
    <source>
        <dbReference type="Proteomes" id="UP000054804"/>
    </source>
</evidence>
<dbReference type="OrthoDB" id="3854119at2"/>
<name>A0A0W7WS43_9ACTN</name>
<protein>
    <submittedName>
        <fullName evidence="2">Uncharacterized protein</fullName>
    </submittedName>
</protein>
<feature type="compositionally biased region" description="Basic and acidic residues" evidence="1">
    <location>
        <begin position="81"/>
        <end position="94"/>
    </location>
</feature>
<accession>A0A0W7WS43</accession>
<sequence length="147" mass="15554">MSKPDELLVNISAKVESENTNQMSLTVVVAGAVVTGRLAPERVWRERVSEVLKDSARLGPFADVFGESRGGGPPDDTAGAPREDGEADAPRQDGEGGAAPARPTHLHFHLARILQGNVGIPETGGMYRVAIADVSAWTVGDFSYSDQ</sequence>
<dbReference type="Proteomes" id="UP000054804">
    <property type="component" value="Unassembled WGS sequence"/>
</dbReference>
<gene>
    <name evidence="2" type="ORF">AT728_33730</name>
</gene>
<dbReference type="RefSeq" id="WP_058852457.1">
    <property type="nucleotide sequence ID" value="NZ_LOCL01000078.1"/>
</dbReference>
<proteinExistence type="predicted"/>
<reference evidence="2 3" key="1">
    <citation type="submission" date="2015-12" db="EMBL/GenBank/DDBJ databases">
        <title>Draft genome sequence of Streptomyces silvensis ATCC 53525, a producer of novel hormone antagonists.</title>
        <authorList>
            <person name="Johnston C.W."/>
            <person name="Li Y."/>
            <person name="Magarvey N.A."/>
        </authorList>
    </citation>
    <scope>NUCLEOTIDE SEQUENCE [LARGE SCALE GENOMIC DNA]</scope>
    <source>
        <strain evidence="2 3">ATCC 53525</strain>
    </source>
</reference>
<dbReference type="EMBL" id="LOCL01000078">
    <property type="protein sequence ID" value="KUF13402.1"/>
    <property type="molecule type" value="Genomic_DNA"/>
</dbReference>
<keyword evidence="3" id="KW-1185">Reference proteome</keyword>
<evidence type="ECO:0000256" key="1">
    <source>
        <dbReference type="SAM" id="MobiDB-lite"/>
    </source>
</evidence>